<keyword evidence="4" id="KW-1185">Reference proteome</keyword>
<dbReference type="AlphaFoldDB" id="A0AAD4GH22"/>
<feature type="region of interest" description="Disordered" evidence="1">
    <location>
        <begin position="77"/>
        <end position="98"/>
    </location>
</feature>
<accession>A0AAD4GH22</accession>
<reference evidence="3" key="1">
    <citation type="submission" date="2019-10" db="EMBL/GenBank/DDBJ databases">
        <authorList>
            <consortium name="DOE Joint Genome Institute"/>
            <person name="Kuo A."/>
            <person name="Miyauchi S."/>
            <person name="Kiss E."/>
            <person name="Drula E."/>
            <person name="Kohler A."/>
            <person name="Sanchez-Garcia M."/>
            <person name="Andreopoulos B."/>
            <person name="Barry K.W."/>
            <person name="Bonito G."/>
            <person name="Buee M."/>
            <person name="Carver A."/>
            <person name="Chen C."/>
            <person name="Cichocki N."/>
            <person name="Clum A."/>
            <person name="Culley D."/>
            <person name="Crous P.W."/>
            <person name="Fauchery L."/>
            <person name="Girlanda M."/>
            <person name="Hayes R."/>
            <person name="Keri Z."/>
            <person name="LaButti K."/>
            <person name="Lipzen A."/>
            <person name="Lombard V."/>
            <person name="Magnuson J."/>
            <person name="Maillard F."/>
            <person name="Morin E."/>
            <person name="Murat C."/>
            <person name="Nolan M."/>
            <person name="Ohm R."/>
            <person name="Pangilinan J."/>
            <person name="Pereira M."/>
            <person name="Perotto S."/>
            <person name="Peter M."/>
            <person name="Riley R."/>
            <person name="Sitrit Y."/>
            <person name="Stielow B."/>
            <person name="Szollosi G."/>
            <person name="Zifcakova L."/>
            <person name="Stursova M."/>
            <person name="Spatafora J.W."/>
            <person name="Tedersoo L."/>
            <person name="Vaario L.-M."/>
            <person name="Yamada A."/>
            <person name="Yan M."/>
            <person name="Wang P."/>
            <person name="Xu J."/>
            <person name="Bruns T."/>
            <person name="Baldrian P."/>
            <person name="Vilgalys R."/>
            <person name="Henrissat B."/>
            <person name="Grigoriev I.V."/>
            <person name="Hibbett D."/>
            <person name="Nagy L.G."/>
            <person name="Martin F.M."/>
        </authorList>
    </citation>
    <scope>NUCLEOTIDE SEQUENCE</scope>
    <source>
        <strain evidence="3">BED1</strain>
    </source>
</reference>
<keyword evidence="2" id="KW-0812">Transmembrane</keyword>
<comment type="caution">
    <text evidence="3">The sequence shown here is derived from an EMBL/GenBank/DDBJ whole genome shotgun (WGS) entry which is preliminary data.</text>
</comment>
<gene>
    <name evidence="3" type="ORF">L210DRAFT_949249</name>
</gene>
<evidence type="ECO:0000313" key="3">
    <source>
        <dbReference type="EMBL" id="KAF8443237.1"/>
    </source>
</evidence>
<evidence type="ECO:0000313" key="4">
    <source>
        <dbReference type="Proteomes" id="UP001194468"/>
    </source>
</evidence>
<organism evidence="3 4">
    <name type="scientific">Boletus edulis BED1</name>
    <dbReference type="NCBI Taxonomy" id="1328754"/>
    <lineage>
        <taxon>Eukaryota</taxon>
        <taxon>Fungi</taxon>
        <taxon>Dikarya</taxon>
        <taxon>Basidiomycota</taxon>
        <taxon>Agaricomycotina</taxon>
        <taxon>Agaricomycetes</taxon>
        <taxon>Agaricomycetidae</taxon>
        <taxon>Boletales</taxon>
        <taxon>Boletineae</taxon>
        <taxon>Boletaceae</taxon>
        <taxon>Boletoideae</taxon>
        <taxon>Boletus</taxon>
    </lineage>
</organism>
<proteinExistence type="predicted"/>
<sequence length="98" mass="11321">MKAYCTTRYPCPTLSVTFTTTSQPFQMSSKAHLRDIPTWLDSESKVNQGRWRRRMILDLMFYSFCITILQIRPALESSDSPPMKLRKKGTEVVQVDAS</sequence>
<keyword evidence="2" id="KW-1133">Transmembrane helix</keyword>
<dbReference type="Proteomes" id="UP001194468">
    <property type="component" value="Unassembled WGS sequence"/>
</dbReference>
<feature type="transmembrane region" description="Helical" evidence="2">
    <location>
        <begin position="55"/>
        <end position="75"/>
    </location>
</feature>
<name>A0AAD4GH22_BOLED</name>
<reference evidence="3" key="2">
    <citation type="journal article" date="2020" name="Nat. Commun.">
        <title>Large-scale genome sequencing of mycorrhizal fungi provides insights into the early evolution of symbiotic traits.</title>
        <authorList>
            <person name="Miyauchi S."/>
            <person name="Kiss E."/>
            <person name="Kuo A."/>
            <person name="Drula E."/>
            <person name="Kohler A."/>
            <person name="Sanchez-Garcia M."/>
            <person name="Morin E."/>
            <person name="Andreopoulos B."/>
            <person name="Barry K.W."/>
            <person name="Bonito G."/>
            <person name="Buee M."/>
            <person name="Carver A."/>
            <person name="Chen C."/>
            <person name="Cichocki N."/>
            <person name="Clum A."/>
            <person name="Culley D."/>
            <person name="Crous P.W."/>
            <person name="Fauchery L."/>
            <person name="Girlanda M."/>
            <person name="Hayes R.D."/>
            <person name="Keri Z."/>
            <person name="LaButti K."/>
            <person name="Lipzen A."/>
            <person name="Lombard V."/>
            <person name="Magnuson J."/>
            <person name="Maillard F."/>
            <person name="Murat C."/>
            <person name="Nolan M."/>
            <person name="Ohm R.A."/>
            <person name="Pangilinan J."/>
            <person name="Pereira M.F."/>
            <person name="Perotto S."/>
            <person name="Peter M."/>
            <person name="Pfister S."/>
            <person name="Riley R."/>
            <person name="Sitrit Y."/>
            <person name="Stielow J.B."/>
            <person name="Szollosi G."/>
            <person name="Zifcakova L."/>
            <person name="Stursova M."/>
            <person name="Spatafora J.W."/>
            <person name="Tedersoo L."/>
            <person name="Vaario L.M."/>
            <person name="Yamada A."/>
            <person name="Yan M."/>
            <person name="Wang P."/>
            <person name="Xu J."/>
            <person name="Bruns T."/>
            <person name="Baldrian P."/>
            <person name="Vilgalys R."/>
            <person name="Dunand C."/>
            <person name="Henrissat B."/>
            <person name="Grigoriev I.V."/>
            <person name="Hibbett D."/>
            <person name="Nagy L.G."/>
            <person name="Martin F.M."/>
        </authorList>
    </citation>
    <scope>NUCLEOTIDE SEQUENCE</scope>
    <source>
        <strain evidence="3">BED1</strain>
    </source>
</reference>
<keyword evidence="2" id="KW-0472">Membrane</keyword>
<evidence type="ECO:0000256" key="2">
    <source>
        <dbReference type="SAM" id="Phobius"/>
    </source>
</evidence>
<dbReference type="EMBL" id="WHUW01000008">
    <property type="protein sequence ID" value="KAF8443237.1"/>
    <property type="molecule type" value="Genomic_DNA"/>
</dbReference>
<evidence type="ECO:0000256" key="1">
    <source>
        <dbReference type="SAM" id="MobiDB-lite"/>
    </source>
</evidence>
<protein>
    <submittedName>
        <fullName evidence="3">Uncharacterized protein</fullName>
    </submittedName>
</protein>